<dbReference type="GO" id="GO:0005737">
    <property type="term" value="C:cytoplasm"/>
    <property type="evidence" value="ECO:0007669"/>
    <property type="project" value="TreeGrafter"/>
</dbReference>
<protein>
    <submittedName>
        <fullName evidence="3">FAD-binding oxidoreductase</fullName>
    </submittedName>
</protein>
<proteinExistence type="predicted"/>
<dbReference type="SUPFAM" id="SSF51905">
    <property type="entry name" value="FAD/NAD(P)-binding domain"/>
    <property type="match status" value="1"/>
</dbReference>
<organism evidence="3 4">
    <name type="scientific">Kyrpidia spormannii</name>
    <dbReference type="NCBI Taxonomy" id="2055160"/>
    <lineage>
        <taxon>Bacteria</taxon>
        <taxon>Bacillati</taxon>
        <taxon>Bacillota</taxon>
        <taxon>Bacilli</taxon>
        <taxon>Bacillales</taxon>
        <taxon>Alicyclobacillaceae</taxon>
        <taxon>Kyrpidia</taxon>
    </lineage>
</organism>
<dbReference type="SUPFAM" id="SSF54373">
    <property type="entry name" value="FAD-linked reductases, C-terminal domain"/>
    <property type="match status" value="1"/>
</dbReference>
<dbReference type="Proteomes" id="UP000502196">
    <property type="component" value="Chromosome"/>
</dbReference>
<dbReference type="PANTHER" id="PTHR13847">
    <property type="entry name" value="SARCOSINE DEHYDROGENASE-RELATED"/>
    <property type="match status" value="1"/>
</dbReference>
<dbReference type="RefSeq" id="WP_170085110.1">
    <property type="nucleotide sequence ID" value="NZ_CP047971.1"/>
</dbReference>
<gene>
    <name evidence="3" type="ORF">COOX1_0985</name>
</gene>
<accession>A0A6F9E1H8</accession>
<dbReference type="EMBL" id="LR792683">
    <property type="protein sequence ID" value="CAB3391586.1"/>
    <property type="molecule type" value="Genomic_DNA"/>
</dbReference>
<keyword evidence="1" id="KW-0812">Transmembrane</keyword>
<reference evidence="3 4" key="1">
    <citation type="submission" date="2020-04" db="EMBL/GenBank/DDBJ databases">
        <authorList>
            <person name="Hogendoorn C."/>
        </authorList>
    </citation>
    <scope>NUCLEOTIDE SEQUENCE [LARGE SCALE GENOMIC DNA]</scope>
    <source>
        <strain evidence="3">COOX1</strain>
    </source>
</reference>
<evidence type="ECO:0000313" key="3">
    <source>
        <dbReference type="EMBL" id="CAB3391586.1"/>
    </source>
</evidence>
<keyword evidence="1" id="KW-1133">Transmembrane helix</keyword>
<dbReference type="Gene3D" id="3.50.50.60">
    <property type="entry name" value="FAD/NAD(P)-binding domain"/>
    <property type="match status" value="1"/>
</dbReference>
<evidence type="ECO:0000259" key="2">
    <source>
        <dbReference type="Pfam" id="PF01266"/>
    </source>
</evidence>
<feature type="transmembrane region" description="Helical" evidence="1">
    <location>
        <begin position="48"/>
        <end position="67"/>
    </location>
</feature>
<dbReference type="InterPro" id="IPR036188">
    <property type="entry name" value="FAD/NAD-bd_sf"/>
</dbReference>
<evidence type="ECO:0000313" key="4">
    <source>
        <dbReference type="Proteomes" id="UP000502196"/>
    </source>
</evidence>
<dbReference type="InterPro" id="IPR006076">
    <property type="entry name" value="FAD-dep_OxRdtase"/>
</dbReference>
<dbReference type="AlphaFoldDB" id="A0A6F9E1H8"/>
<feature type="domain" description="FAD dependent oxidoreductase" evidence="2">
    <location>
        <begin position="51"/>
        <end position="390"/>
    </location>
</feature>
<dbReference type="Pfam" id="PF01266">
    <property type="entry name" value="DAO"/>
    <property type="match status" value="1"/>
</dbReference>
<dbReference type="Gene3D" id="3.30.9.10">
    <property type="entry name" value="D-Amino Acid Oxidase, subunit A, domain 2"/>
    <property type="match status" value="1"/>
</dbReference>
<evidence type="ECO:0000256" key="1">
    <source>
        <dbReference type="SAM" id="Phobius"/>
    </source>
</evidence>
<name>A0A6F9E1H8_9BACL</name>
<sequence>MRNSTERLTMLSLDPDRTPAHTAESMAGAYEDLRNYLLATPKRKTTKVVSIVIVGGGIVGIMTAFYLRCMRYEVTILERESFVGAASGRNGGGILALGRDLPEIPFARVSIDLWQQISELGVDAKICRSGHLMVAMNEAEAHKLQKAMRLYALAGLDVRYLSPQELTEHVPDLNRDNQGGLFSPSCAQGYPFSAANDMVSLLRRDGVKAVDHCVVTGFELAGARVTGVHCAQGFIEADAVVLCAGPWTSELGNRLGVFLPVQPRRSQILATQKLGSRRIHPFVSGNGLYLRQTHAGNLLYGGGGPWEVTGYDTSNTVAAIRRLSTRLVEMFPSYRERQLIRAFAGTVELTPDHLPLLGAVPGLDNVYVSAGYNGHGYGMSAVAGKLLARMIDDARHGAQAPKEIRQLTRLVDPSRFSDSPAAVERS</sequence>
<keyword evidence="1" id="KW-0472">Membrane</keyword>